<dbReference type="Proteomes" id="UP001152888">
    <property type="component" value="Unassembled WGS sequence"/>
</dbReference>
<organism evidence="2 3">
    <name type="scientific">Acanthoscelides obtectus</name>
    <name type="common">Bean weevil</name>
    <name type="synonym">Bruchus obtectus</name>
    <dbReference type="NCBI Taxonomy" id="200917"/>
    <lineage>
        <taxon>Eukaryota</taxon>
        <taxon>Metazoa</taxon>
        <taxon>Ecdysozoa</taxon>
        <taxon>Arthropoda</taxon>
        <taxon>Hexapoda</taxon>
        <taxon>Insecta</taxon>
        <taxon>Pterygota</taxon>
        <taxon>Neoptera</taxon>
        <taxon>Endopterygota</taxon>
        <taxon>Coleoptera</taxon>
        <taxon>Polyphaga</taxon>
        <taxon>Cucujiformia</taxon>
        <taxon>Chrysomeloidea</taxon>
        <taxon>Chrysomelidae</taxon>
        <taxon>Bruchinae</taxon>
        <taxon>Bruchini</taxon>
        <taxon>Acanthoscelides</taxon>
    </lineage>
</organism>
<gene>
    <name evidence="2" type="ORF">ACAOBT_LOCUS6708</name>
</gene>
<accession>A0A9P0K426</accession>
<dbReference type="AlphaFoldDB" id="A0A9P0K426"/>
<comment type="caution">
    <text evidence="2">The sequence shown here is derived from an EMBL/GenBank/DDBJ whole genome shotgun (WGS) entry which is preliminary data.</text>
</comment>
<reference evidence="2" key="1">
    <citation type="submission" date="2022-03" db="EMBL/GenBank/DDBJ databases">
        <authorList>
            <person name="Sayadi A."/>
        </authorList>
    </citation>
    <scope>NUCLEOTIDE SEQUENCE</scope>
</reference>
<proteinExistence type="predicted"/>
<dbReference type="EMBL" id="CAKOFQ010006731">
    <property type="protein sequence ID" value="CAH1966204.1"/>
    <property type="molecule type" value="Genomic_DNA"/>
</dbReference>
<evidence type="ECO:0000313" key="3">
    <source>
        <dbReference type="Proteomes" id="UP001152888"/>
    </source>
</evidence>
<dbReference type="OrthoDB" id="6772796at2759"/>
<keyword evidence="3" id="KW-1185">Reference proteome</keyword>
<evidence type="ECO:0000256" key="1">
    <source>
        <dbReference type="SAM" id="MobiDB-lite"/>
    </source>
</evidence>
<name>A0A9P0K426_ACAOB</name>
<feature type="compositionally biased region" description="Polar residues" evidence="1">
    <location>
        <begin position="400"/>
        <end position="409"/>
    </location>
</feature>
<evidence type="ECO:0000313" key="2">
    <source>
        <dbReference type="EMBL" id="CAH1966204.1"/>
    </source>
</evidence>
<sequence length="424" mass="48433">MQSLPSTDQNAEGVIMVQKDAKELQGDIQDTVENVVYVSRHVRFLHYEPLNNKLPLGNKEAAEEFVEVINSGTEMSPLLKNTPNLQFENCHLEKHDQELEQSRQVTDKLMECQSLFKNLCADLKKTKKNQPMIVPDPAPREMTTSSINSSELEFCGDIQDTVENVVYVSRHVRFLHYQPLNNKLPLGNKEAVEEVVEVINSGTEMSPLLKNSPNLQFENCHLEKHDQELEQSRQVTDELVECQSRFQKFCADLRKTKNQPMIVPDPAPREMTTSSINSSELEFCGDIQDTVENVVYVSRHVRFLHYQPLNNKLPLGNKEAVEEFVEVINSGTEMSPLLKNSPNLQFENCHLEKHDQELEQSRQVTDELMECQSRFQKFCADLRKTKNQPMIVPDPAPREMTTSSINSSELEFCGDNLPSSSPLI</sequence>
<feature type="region of interest" description="Disordered" evidence="1">
    <location>
        <begin position="393"/>
        <end position="424"/>
    </location>
</feature>
<protein>
    <submittedName>
        <fullName evidence="2">Uncharacterized protein</fullName>
    </submittedName>
</protein>